<dbReference type="GO" id="GO:1990423">
    <property type="term" value="C:RZZ complex"/>
    <property type="evidence" value="ECO:0007669"/>
    <property type="project" value="TreeGrafter"/>
</dbReference>
<dbReference type="Pfam" id="PF24504">
    <property type="entry name" value="Rod_N"/>
    <property type="match status" value="1"/>
</dbReference>
<feature type="domain" description="Rod N-terminal" evidence="2">
    <location>
        <begin position="133"/>
        <end position="362"/>
    </location>
</feature>
<evidence type="ECO:0000259" key="2">
    <source>
        <dbReference type="Pfam" id="PF24504"/>
    </source>
</evidence>
<dbReference type="GO" id="GO:0007094">
    <property type="term" value="P:mitotic spindle assembly checkpoint signaling"/>
    <property type="evidence" value="ECO:0007669"/>
    <property type="project" value="TreeGrafter"/>
</dbReference>
<evidence type="ECO:0000259" key="3">
    <source>
        <dbReference type="Pfam" id="PF24520"/>
    </source>
</evidence>
<dbReference type="GO" id="GO:1903394">
    <property type="term" value="P:protein localization to kinetochore involved in kinetochore assembly"/>
    <property type="evidence" value="ECO:0007669"/>
    <property type="project" value="TreeGrafter"/>
</dbReference>
<dbReference type="InterPro" id="IPR019527">
    <property type="entry name" value="RZZ-complex_KNTC1/ROD_C"/>
</dbReference>
<organism evidence="4">
    <name type="scientific">Culex pipiens</name>
    <name type="common">House mosquito</name>
    <dbReference type="NCBI Taxonomy" id="7175"/>
    <lineage>
        <taxon>Eukaryota</taxon>
        <taxon>Metazoa</taxon>
        <taxon>Ecdysozoa</taxon>
        <taxon>Arthropoda</taxon>
        <taxon>Hexapoda</taxon>
        <taxon>Insecta</taxon>
        <taxon>Pterygota</taxon>
        <taxon>Neoptera</taxon>
        <taxon>Endopterygota</taxon>
        <taxon>Diptera</taxon>
        <taxon>Nematocera</taxon>
        <taxon>Culicoidea</taxon>
        <taxon>Culicidae</taxon>
        <taxon>Culicinae</taxon>
        <taxon>Culicini</taxon>
        <taxon>Culex</taxon>
        <taxon>Culex</taxon>
    </lineage>
</organism>
<dbReference type="GO" id="GO:0005737">
    <property type="term" value="C:cytoplasm"/>
    <property type="evidence" value="ECO:0007669"/>
    <property type="project" value="TreeGrafter"/>
</dbReference>
<accession>A0A8D8IES3</accession>
<dbReference type="InterPro" id="IPR052802">
    <property type="entry name" value="KNTC1"/>
</dbReference>
<protein>
    <submittedName>
        <fullName evidence="4">Kinetochore-associated protein 1</fullName>
    </submittedName>
</protein>
<dbReference type="InterPro" id="IPR057303">
    <property type="entry name" value="Rod_N"/>
</dbReference>
<feature type="domain" description="RZZ complex subunit KNTC1/ROD C-terminal" evidence="1">
    <location>
        <begin position="1483"/>
        <end position="2023"/>
    </location>
</feature>
<dbReference type="GO" id="GO:0031267">
    <property type="term" value="F:small GTPase binding"/>
    <property type="evidence" value="ECO:0007669"/>
    <property type="project" value="TreeGrafter"/>
</dbReference>
<evidence type="ECO:0000313" key="4">
    <source>
        <dbReference type="EMBL" id="CAG6551193.1"/>
    </source>
</evidence>
<dbReference type="GO" id="GO:0000070">
    <property type="term" value="P:mitotic sister chromatid segregation"/>
    <property type="evidence" value="ECO:0007669"/>
    <property type="project" value="TreeGrafter"/>
</dbReference>
<dbReference type="Pfam" id="PF10493">
    <property type="entry name" value="Rod_C"/>
    <property type="match status" value="1"/>
</dbReference>
<feature type="domain" description="KNTC1 first ARM-repeats" evidence="3">
    <location>
        <begin position="368"/>
        <end position="596"/>
    </location>
</feature>
<dbReference type="PANTHER" id="PTHR15688">
    <property type="entry name" value="KINETOCHORE-ASSOCIATED PROTEIN 1"/>
    <property type="match status" value="1"/>
</dbReference>
<dbReference type="GO" id="GO:0005828">
    <property type="term" value="C:kinetochore microtubule"/>
    <property type="evidence" value="ECO:0007669"/>
    <property type="project" value="TreeGrafter"/>
</dbReference>
<dbReference type="PANTHER" id="PTHR15688:SF1">
    <property type="entry name" value="KINETOCHORE-ASSOCIATED PROTEIN 1"/>
    <property type="match status" value="1"/>
</dbReference>
<name>A0A8D8IES3_CULPI</name>
<dbReference type="InterPro" id="IPR055403">
    <property type="entry name" value="ARM_KNTC1_1st"/>
</dbReference>
<reference evidence="4" key="1">
    <citation type="submission" date="2021-05" db="EMBL/GenBank/DDBJ databases">
        <authorList>
            <person name="Alioto T."/>
            <person name="Alioto T."/>
            <person name="Gomez Garrido J."/>
        </authorList>
    </citation>
    <scope>NUCLEOTIDE SEQUENCE</scope>
</reference>
<evidence type="ECO:0000259" key="1">
    <source>
        <dbReference type="Pfam" id="PF10493"/>
    </source>
</evidence>
<sequence length="2030" mass="232786">MWSNFELVSIEDETLTSAFCTNGLFRISSDEKVEKHPRVTGILQNRRLIISIDKGLVLFQDENRCNDGNFLDASYDIECLAASESGDLVICALANGTISGFHVRGVNLFTINVHPDDMNQKQTFAEIRPINGSYFVQCCMGPVYQLLIDEDKVNETMKQLDSSTMDTTLNFDDCITVNRVFEKHLREPVTSFAPMANYDLGNDTVHAVVMSASTESIYFQRTECFEKIHLRPEYCGIKQLYNLVHFYIALTNSGQLLEVCPVTKLASDLHVPYKVDDFIILECTGDVIELLLLTKPDLNGTRLMKIVDFPSMSCKYELDMGEHVWLVQQPKSALNMYYITGNARDQHHVQEIEMKILSETQPALRLDKLIRKGRLDEAEEFAKQFDLSLQPIHQARTKALLADMAASKNASADELEGMFGQVMEVLNLIEDPSFLMTVRMASIPERNMKRRYLRFLLEKVDTNSDEATEINEQLLRLDTLRLIDPYEVDAEWQNFLYHQNLTKHCIQLFKTDMAAACLIWSRHISSIILSMDALKITNVLKSIPEGTPPLQLIQWLMHFVPPILQHLPQMMRILVTFVIGKTKALQFAPFWPKVGLTFIDDVIAIFKDVKFPIMDMRLQYETNMDEMQNLSDALRNLTLLKENFSLNASIDNFLQESKEHTAFRLLQIVQLSNLKRLVTEFLQPMFLGQEQKLQASIMRYIQFLISNQNTSYWEDRSVALVEMIHNEDSKLNYILDILKSSPVPWSQVIAPLAKYAHSDHPIAAKILIEQRTQMVKIIKVKYGWPAKSQECLRMLANRVLKMRDANMLNDIRELTDSAPEICYAVDMNVMLRLAESSEFVPALRYIDGLAETRRQECCQAVVEMIVQILDTSPANPNTESYVELMRMLKSRCTALTQFEVQEMLNIISLRGEFQLDVRREHLVNESDRQRLLEVGIGNHLKRIREDREGFVPALLGGLKRLADALMYDFLEALYEVLKRIGNIHVSCIVLSKVAEMIDPNHETHENIHRLVALIVSQQIKCFEDSSSGWEVDPLTYPLADRLLRMCYDESTVNVVTKLELLRWVELGANYFEGDVLKEYGKRSMLPEKVFKNLYQPTCVKSAPTRKSTKRDSLSTFNVVHTEECNMEVATNIDDQEATIKCIGQALQVVVASLQTDCMEPPHRYFHELMAPIDGESVKKECQATLESLVRHKKYPDAVKMVQLVLSYEPETGPIIPADFAENLRRKSLKYFLSQKEPDFSMAVSVLFHCFSRDKCLEYLRVNMVNESQRAAFHTLLEFYYINIGEMERAVEERGHRMRFNFFYELCKLDPSLKSKKSLAFHNIADLTKEMKSKVLSVDLLRKMSENFSWDYQQVLVSQVVTILGMQELEFDVQQDNFGKEVVVIKTTPEDILRQCQPYINEVTNHVLLGTKLTKFVEEMNFYFYELYLTVLDIFSQIEQSTEEMTAWKRILVYLRDGMTAKRNHRAGQIELDAWLKLQPDGGMLPKIAKYRLPFLLLIRHPLKSLLKEEITIDNYKKILVLVQLKAQLESMDPIELQDYFCKSAVINSISEYKIQAEEQSPATGWHLQPVNNAFLQAILRVVDCVSDQSSKLFILYYVSNNAPEGADQVEAAYECYKFARQNEDALAANADAKDKMDKIMRKYPIFKTQHLLLQYGINDDKLFALIKNPRELITALYSDTLQRKVDVNGLVGEIAKLHSLDIDAIQVSLIQKWLSILGSTNDSTGDMEETLYEDHNMSVEDSDIAASADEYVARAHYILKSWDKEQSVQFLISQLCTGDAGVDTKKQLQIYDCFSKLIDDQCMSYVQEDVFNPSHYMVLKCIYLLKSLGFNNLTVNKFEETEKMGLLKRLWTSHATNAKGLEVIAYVCLGYNIFVPQIWNGVLKQMARTNMISHLAMLLDIVSAREQLTNLEGFRMAWEAVIKAPFRNADRLRSFEDDAQLAKSLILLQKCPISASLNLVDIAEVCINANRVNMAAVLVPYAGENQKAALKKLIQNNPEPNLRQQVLELEEFGIASVVTKAVCSELNLHK</sequence>
<dbReference type="Pfam" id="PF24520">
    <property type="entry name" value="ARM_KNTC1_1st"/>
    <property type="match status" value="1"/>
</dbReference>
<dbReference type="EMBL" id="HBUE01351377">
    <property type="protein sequence ID" value="CAG6603487.1"/>
    <property type="molecule type" value="Transcribed_RNA"/>
</dbReference>
<dbReference type="EMBL" id="HBUE01244275">
    <property type="protein sequence ID" value="CAG6551193.1"/>
    <property type="molecule type" value="Transcribed_RNA"/>
</dbReference>
<proteinExistence type="predicted"/>